<sequence length="330" mass="37248">MPPKLLRQGTVDEQLGFMLGRVVPDYAGGKFFKGVERQAARGASPDWLNRSRAAPTGSPRWHIHCLGQLTVFTGGNRPVDWQVSGAAPNKLRVLFAYLLHTGEKGAHSERISELLWPEGSFEKTKRAPLHHAIAMLRKALGSKDAVVRSGEYYRLNVPVGSWLDITSFEQICRRAISLARHGVPSDALPVYFAAERLYGGDLFEDLPLEYLHNEHEDRVLPRRTWLREMAMRVQYDMSALLRKEGRTAQALDRAQRAIALDPSSPEANIEAMRVLHAQGRLTAIHRQYRQFRAAVEAAGDLPERDEVHDIYEELCESLEGQRNSKVLAIR</sequence>
<evidence type="ECO:0000259" key="2">
    <source>
        <dbReference type="SMART" id="SM01043"/>
    </source>
</evidence>
<dbReference type="InterPro" id="IPR019734">
    <property type="entry name" value="TPR_rpt"/>
</dbReference>
<keyword evidence="1" id="KW-0802">TPR repeat</keyword>
<dbReference type="InterPro" id="IPR011990">
    <property type="entry name" value="TPR-like_helical_dom_sf"/>
</dbReference>
<dbReference type="PANTHER" id="PTHR35807">
    <property type="entry name" value="TRANSCRIPTIONAL REGULATOR REDD-RELATED"/>
    <property type="match status" value="1"/>
</dbReference>
<dbReference type="InterPro" id="IPR051677">
    <property type="entry name" value="AfsR-DnrI-RedD_regulator"/>
</dbReference>
<dbReference type="Pfam" id="PF03704">
    <property type="entry name" value="BTAD"/>
    <property type="match status" value="1"/>
</dbReference>
<proteinExistence type="predicted"/>
<evidence type="ECO:0000313" key="3">
    <source>
        <dbReference type="EMBL" id="CUH80591.1"/>
    </source>
</evidence>
<dbReference type="InterPro" id="IPR036388">
    <property type="entry name" value="WH-like_DNA-bd_sf"/>
</dbReference>
<dbReference type="EMBL" id="CYSE01000006">
    <property type="protein sequence ID" value="CUH80591.1"/>
    <property type="molecule type" value="Genomic_DNA"/>
</dbReference>
<dbReference type="Gene3D" id="1.10.10.10">
    <property type="entry name" value="Winged helix-like DNA-binding domain superfamily/Winged helix DNA-binding domain"/>
    <property type="match status" value="1"/>
</dbReference>
<dbReference type="SUPFAM" id="SSF48452">
    <property type="entry name" value="TPR-like"/>
    <property type="match status" value="1"/>
</dbReference>
<dbReference type="STRING" id="441103.TRN7648_03044"/>
<organism evidence="3 4">
    <name type="scientific">Tropicibacter naphthalenivorans</name>
    <dbReference type="NCBI Taxonomy" id="441103"/>
    <lineage>
        <taxon>Bacteria</taxon>
        <taxon>Pseudomonadati</taxon>
        <taxon>Pseudomonadota</taxon>
        <taxon>Alphaproteobacteria</taxon>
        <taxon>Rhodobacterales</taxon>
        <taxon>Roseobacteraceae</taxon>
        <taxon>Tropicibacter</taxon>
    </lineage>
</organism>
<feature type="repeat" description="TPR" evidence="1">
    <location>
        <begin position="231"/>
        <end position="264"/>
    </location>
</feature>
<evidence type="ECO:0000313" key="4">
    <source>
        <dbReference type="Proteomes" id="UP000054935"/>
    </source>
</evidence>
<dbReference type="Proteomes" id="UP000054935">
    <property type="component" value="Unassembled WGS sequence"/>
</dbReference>
<reference evidence="3 4" key="1">
    <citation type="submission" date="2015-09" db="EMBL/GenBank/DDBJ databases">
        <authorList>
            <consortium name="Swine Surveillance"/>
        </authorList>
    </citation>
    <scope>NUCLEOTIDE SEQUENCE [LARGE SCALE GENOMIC DNA]</scope>
    <source>
        <strain evidence="3 4">CECT 7648</strain>
    </source>
</reference>
<gene>
    <name evidence="3" type="ORF">TRN7648_03044</name>
</gene>
<dbReference type="AlphaFoldDB" id="A0A0P1GFL1"/>
<dbReference type="InterPro" id="IPR005158">
    <property type="entry name" value="BTAD"/>
</dbReference>
<name>A0A0P1GFL1_9RHOB</name>
<dbReference type="RefSeq" id="WP_058248525.1">
    <property type="nucleotide sequence ID" value="NZ_CYSE01000006.1"/>
</dbReference>
<feature type="domain" description="Bacterial transcriptional activator" evidence="2">
    <location>
        <begin position="163"/>
        <end position="315"/>
    </location>
</feature>
<dbReference type="Gene3D" id="1.25.40.10">
    <property type="entry name" value="Tetratricopeptide repeat domain"/>
    <property type="match status" value="1"/>
</dbReference>
<accession>A0A0P1GFL1</accession>
<dbReference type="GO" id="GO:0003677">
    <property type="term" value="F:DNA binding"/>
    <property type="evidence" value="ECO:0007669"/>
    <property type="project" value="UniProtKB-KW"/>
</dbReference>
<evidence type="ECO:0000256" key="1">
    <source>
        <dbReference type="PROSITE-ProRule" id="PRU00339"/>
    </source>
</evidence>
<dbReference type="OrthoDB" id="8175947at2"/>
<keyword evidence="4" id="KW-1185">Reference proteome</keyword>
<protein>
    <submittedName>
        <fullName evidence="3">DNA-binding transcriptional activator of the SARP family protein</fullName>
    </submittedName>
</protein>
<dbReference type="SMART" id="SM01043">
    <property type="entry name" value="BTAD"/>
    <property type="match status" value="1"/>
</dbReference>
<keyword evidence="3" id="KW-0238">DNA-binding</keyword>
<dbReference type="PROSITE" id="PS50005">
    <property type="entry name" value="TPR"/>
    <property type="match status" value="1"/>
</dbReference>